<sequence length="111" mass="12540">MYKCIRQDSLQRKCLQQSPKLHNCNFPSVGLKVNFHSSAQLLRCRTVTDCDGERTASYQPAPDQQSPSYPNWKYTRLPVTGLAHGALVFSLCIMAYLDLTPNTGTQHCHLK</sequence>
<organism evidence="2 3">
    <name type="scientific">Lates calcarifer</name>
    <name type="common">Barramundi</name>
    <name type="synonym">Holocentrus calcarifer</name>
    <dbReference type="NCBI Taxonomy" id="8187"/>
    <lineage>
        <taxon>Eukaryota</taxon>
        <taxon>Metazoa</taxon>
        <taxon>Chordata</taxon>
        <taxon>Craniata</taxon>
        <taxon>Vertebrata</taxon>
        <taxon>Euteleostomi</taxon>
        <taxon>Actinopterygii</taxon>
        <taxon>Neopterygii</taxon>
        <taxon>Teleostei</taxon>
        <taxon>Neoteleostei</taxon>
        <taxon>Acanthomorphata</taxon>
        <taxon>Carangaria</taxon>
        <taxon>Carangaria incertae sedis</taxon>
        <taxon>Centropomidae</taxon>
        <taxon>Lates</taxon>
    </lineage>
</organism>
<evidence type="ECO:0000313" key="3">
    <source>
        <dbReference type="Proteomes" id="UP000314980"/>
    </source>
</evidence>
<dbReference type="AlphaFoldDB" id="A0A4W6FUI1"/>
<keyword evidence="1" id="KW-1133">Transmembrane helix</keyword>
<keyword evidence="1" id="KW-0812">Transmembrane</keyword>
<evidence type="ECO:0000313" key="2">
    <source>
        <dbReference type="Ensembl" id="ENSLCAP00010054542.1"/>
    </source>
</evidence>
<reference evidence="3" key="1">
    <citation type="submission" date="2015-09" db="EMBL/GenBank/DDBJ databases">
        <authorList>
            <person name="Sai Rama Sridatta P."/>
        </authorList>
    </citation>
    <scope>NUCLEOTIDE SEQUENCE [LARGE SCALE GENOMIC DNA]</scope>
</reference>
<reference evidence="2" key="3">
    <citation type="submission" date="2025-09" db="UniProtKB">
        <authorList>
            <consortium name="Ensembl"/>
        </authorList>
    </citation>
    <scope>IDENTIFICATION</scope>
</reference>
<evidence type="ECO:0000256" key="1">
    <source>
        <dbReference type="SAM" id="Phobius"/>
    </source>
</evidence>
<proteinExistence type="predicted"/>
<protein>
    <submittedName>
        <fullName evidence="2">Uncharacterized protein</fullName>
    </submittedName>
</protein>
<keyword evidence="1" id="KW-0472">Membrane</keyword>
<dbReference type="InParanoid" id="A0A4W6FUI1"/>
<reference evidence="2" key="2">
    <citation type="submission" date="2025-08" db="UniProtKB">
        <authorList>
            <consortium name="Ensembl"/>
        </authorList>
    </citation>
    <scope>IDENTIFICATION</scope>
</reference>
<keyword evidence="3" id="KW-1185">Reference proteome</keyword>
<accession>A0A4W6FUI1</accession>
<dbReference type="Ensembl" id="ENSLCAT00010055962.1">
    <property type="protein sequence ID" value="ENSLCAP00010054542.1"/>
    <property type="gene ID" value="ENSLCAG00010025424.1"/>
</dbReference>
<feature type="transmembrane region" description="Helical" evidence="1">
    <location>
        <begin position="77"/>
        <end position="97"/>
    </location>
</feature>
<name>A0A4W6FUI1_LATCA</name>
<dbReference type="Proteomes" id="UP000314980">
    <property type="component" value="Unassembled WGS sequence"/>
</dbReference>